<evidence type="ECO:0000259" key="15">
    <source>
        <dbReference type="Pfam" id="PF08328"/>
    </source>
</evidence>
<dbReference type="EMBL" id="PFNO01000008">
    <property type="protein sequence ID" value="PIZ50224.1"/>
    <property type="molecule type" value="Genomic_DNA"/>
</dbReference>
<proteinExistence type="inferred from homology"/>
<evidence type="ECO:0000256" key="2">
    <source>
        <dbReference type="ARBA" id="ARBA00004734"/>
    </source>
</evidence>
<comment type="pathway">
    <text evidence="2 13">Purine metabolism; AMP biosynthesis via de novo pathway; AMP from IMP: step 2/2.</text>
</comment>
<dbReference type="InterPro" id="IPR020557">
    <property type="entry name" value="Fumarate_lyase_CS"/>
</dbReference>
<comment type="caution">
    <text evidence="16">The sequence shown here is derived from an EMBL/GenBank/DDBJ whole genome shotgun (WGS) entry which is preliminary data.</text>
</comment>
<dbReference type="SUPFAM" id="SSF48557">
    <property type="entry name" value="L-aspartase-like"/>
    <property type="match status" value="1"/>
</dbReference>
<sequence length="449" mass="51662">MTNDLNQLTAISPIDGRYFLQTCTLTNYFSEFALFKYRVEIELRYLIFLSKEKITGKITQKEEKQIMEIYERFSLKDAQKIKDFEKETKHDVKAVEYFIRHKFTQTSLSNLGNWIHFGLTSNDINDNVYRLMIKDALGEIIVPEINRLVITLQSIAKKYIKLPMLGRTHGQPAIPTTFGKEMAVFSTRIEKELRNLKNTKLYGKFGGAVGNWNALHFAFPEKNWINLSEKFLKSLDLKQSMVTTQIAPTEDLVSLFQNLFRVNSILLDFNQDMWRYISDEWLVQKGKTEFVGSSTMPQKINPIEFENSEGNLVIANGLFETFSRKLPISRLQRDLSDSTVLRNIGVAFGHSLIAYKSCLKGLESISPNNGKILSDLNEDWSILSEALQTILRKEGKTDAYESVAIQIRGKKMDKKSWLKLIVSLDISKPSKNKLKNLTPEDYLGMISKF</sequence>
<feature type="domain" description="Fumarate lyase N-terminal" evidence="14">
    <location>
        <begin position="50"/>
        <end position="310"/>
    </location>
</feature>
<evidence type="ECO:0000256" key="8">
    <source>
        <dbReference type="ARBA" id="ARBA00024477"/>
    </source>
</evidence>
<evidence type="ECO:0000256" key="6">
    <source>
        <dbReference type="ARBA" id="ARBA00022755"/>
    </source>
</evidence>
<comment type="catalytic activity">
    <reaction evidence="11">
        <text>N(6)-(1,2-dicarboxyethyl)-AMP = fumarate + AMP</text>
        <dbReference type="Rhea" id="RHEA:16853"/>
        <dbReference type="ChEBI" id="CHEBI:29806"/>
        <dbReference type="ChEBI" id="CHEBI:57567"/>
        <dbReference type="ChEBI" id="CHEBI:456215"/>
        <dbReference type="EC" id="4.3.2.2"/>
    </reaction>
    <physiologicalReaction direction="left-to-right" evidence="11">
        <dbReference type="Rhea" id="RHEA:16854"/>
    </physiologicalReaction>
</comment>
<dbReference type="NCBIfam" id="NF006764">
    <property type="entry name" value="PRK09285.1"/>
    <property type="match status" value="1"/>
</dbReference>
<evidence type="ECO:0000256" key="10">
    <source>
        <dbReference type="ARBA" id="ARBA00030717"/>
    </source>
</evidence>
<dbReference type="PANTHER" id="PTHR43411:SF1">
    <property type="entry name" value="ADENYLOSUCCINATE LYASE"/>
    <property type="match status" value="1"/>
</dbReference>
<evidence type="ECO:0000259" key="14">
    <source>
        <dbReference type="Pfam" id="PF00206"/>
    </source>
</evidence>
<dbReference type="GO" id="GO:0044208">
    <property type="term" value="P:'de novo' AMP biosynthetic process"/>
    <property type="evidence" value="ECO:0007669"/>
    <property type="project" value="UniProtKB-UniPathway"/>
</dbReference>
<dbReference type="InterPro" id="IPR004769">
    <property type="entry name" value="Pur_lyase"/>
</dbReference>
<dbReference type="Gene3D" id="1.10.275.10">
    <property type="entry name" value="Fumarase/aspartase (N-terminal domain)"/>
    <property type="match status" value="1"/>
</dbReference>
<dbReference type="InterPro" id="IPR013539">
    <property type="entry name" value="PurB_C"/>
</dbReference>
<dbReference type="Gene3D" id="1.20.200.10">
    <property type="entry name" value="Fumarase/aspartase (Central domain)"/>
    <property type="match status" value="1"/>
</dbReference>
<gene>
    <name evidence="16" type="ORF">COY29_00255</name>
</gene>
<comment type="catalytic activity">
    <reaction evidence="8">
        <text>(2S)-2-[5-amino-1-(5-phospho-beta-D-ribosyl)imidazole-4-carboxamido]succinate = 5-amino-1-(5-phospho-beta-D-ribosyl)imidazole-4-carboxamide + fumarate</text>
        <dbReference type="Rhea" id="RHEA:23920"/>
        <dbReference type="ChEBI" id="CHEBI:29806"/>
        <dbReference type="ChEBI" id="CHEBI:58443"/>
        <dbReference type="ChEBI" id="CHEBI:58475"/>
        <dbReference type="EC" id="4.3.2.2"/>
    </reaction>
    <physiologicalReaction direction="left-to-right" evidence="8">
        <dbReference type="Rhea" id="RHEA:23921"/>
    </physiologicalReaction>
</comment>
<keyword evidence="7 13" id="KW-0456">Lyase</keyword>
<evidence type="ECO:0000313" key="17">
    <source>
        <dbReference type="Proteomes" id="UP000229753"/>
    </source>
</evidence>
<protein>
    <recommendedName>
        <fullName evidence="5 12">Adenylosuccinate lyase</fullName>
        <shortName evidence="13">ASL</shortName>
        <ecNumber evidence="4 12">4.3.2.2</ecNumber>
    </recommendedName>
    <alternativeName>
        <fullName evidence="10 13">Adenylosuccinase</fullName>
    </alternativeName>
</protein>
<evidence type="ECO:0000256" key="13">
    <source>
        <dbReference type="RuleBase" id="RU361172"/>
    </source>
</evidence>
<evidence type="ECO:0000256" key="3">
    <source>
        <dbReference type="ARBA" id="ARBA00008273"/>
    </source>
</evidence>
<dbReference type="AlphaFoldDB" id="A0A2M7TP66"/>
<dbReference type="InterPro" id="IPR047136">
    <property type="entry name" value="PurB_bact"/>
</dbReference>
<dbReference type="GO" id="GO:0070626">
    <property type="term" value="F:(S)-2-(5-amino-1-(5-phospho-D-ribosyl)imidazole-4-carboxamido) succinate lyase (fumarate-forming) activity"/>
    <property type="evidence" value="ECO:0007669"/>
    <property type="project" value="RHEA"/>
</dbReference>
<dbReference type="UniPathway" id="UPA00074">
    <property type="reaction ID" value="UER00132"/>
</dbReference>
<evidence type="ECO:0000313" key="16">
    <source>
        <dbReference type="EMBL" id="PIZ50224.1"/>
    </source>
</evidence>
<dbReference type="GO" id="GO:0006189">
    <property type="term" value="P:'de novo' IMP biosynthetic process"/>
    <property type="evidence" value="ECO:0007669"/>
    <property type="project" value="UniProtKB-UniPathway"/>
</dbReference>
<dbReference type="InterPro" id="IPR000362">
    <property type="entry name" value="Fumarate_lyase_fam"/>
</dbReference>
<evidence type="ECO:0000256" key="4">
    <source>
        <dbReference type="ARBA" id="ARBA00012339"/>
    </source>
</evidence>
<dbReference type="EC" id="4.3.2.2" evidence="4 12"/>
<dbReference type="Pfam" id="PF08328">
    <property type="entry name" value="ASL_C"/>
    <property type="match status" value="1"/>
</dbReference>
<dbReference type="NCBIfam" id="TIGR00928">
    <property type="entry name" value="purB"/>
    <property type="match status" value="1"/>
</dbReference>
<evidence type="ECO:0000256" key="1">
    <source>
        <dbReference type="ARBA" id="ARBA00004706"/>
    </source>
</evidence>
<dbReference type="InterPro" id="IPR024083">
    <property type="entry name" value="Fumarase/histidase_N"/>
</dbReference>
<dbReference type="InterPro" id="IPR008948">
    <property type="entry name" value="L-Aspartase-like"/>
</dbReference>
<dbReference type="Gene3D" id="1.10.40.30">
    <property type="entry name" value="Fumarase/aspartase (C-terminal domain)"/>
    <property type="match status" value="1"/>
</dbReference>
<dbReference type="Proteomes" id="UP000229753">
    <property type="component" value="Unassembled WGS sequence"/>
</dbReference>
<dbReference type="PRINTS" id="PR00149">
    <property type="entry name" value="FUMRATELYASE"/>
</dbReference>
<comment type="similarity">
    <text evidence="3 13">Belongs to the lyase 1 family. Adenylosuccinate lyase subfamily.</text>
</comment>
<organism evidence="16 17">
    <name type="scientific">Candidatus Woesebacteria bacterium CG_4_10_14_0_2_um_filter_39_14</name>
    <dbReference type="NCBI Taxonomy" id="1975054"/>
    <lineage>
        <taxon>Bacteria</taxon>
        <taxon>Candidatus Woeseibacteriota</taxon>
    </lineage>
</organism>
<dbReference type="PANTHER" id="PTHR43411">
    <property type="entry name" value="ADENYLOSUCCINATE LYASE"/>
    <property type="match status" value="1"/>
</dbReference>
<dbReference type="Pfam" id="PF00206">
    <property type="entry name" value="Lyase_1"/>
    <property type="match status" value="1"/>
</dbReference>
<accession>A0A2M7TP66</accession>
<evidence type="ECO:0000256" key="7">
    <source>
        <dbReference type="ARBA" id="ARBA00023239"/>
    </source>
</evidence>
<evidence type="ECO:0000256" key="5">
    <source>
        <dbReference type="ARBA" id="ARBA00017058"/>
    </source>
</evidence>
<dbReference type="UniPathway" id="UPA00075">
    <property type="reaction ID" value="UER00336"/>
</dbReference>
<evidence type="ECO:0000256" key="11">
    <source>
        <dbReference type="ARBA" id="ARBA00049115"/>
    </source>
</evidence>
<dbReference type="InterPro" id="IPR022761">
    <property type="entry name" value="Fumarate_lyase_N"/>
</dbReference>
<name>A0A2M7TP66_9BACT</name>
<comment type="function">
    <text evidence="9">Catalyzes two reactions in de novo purine nucleotide biosynthesis. Catalyzes the breakdown of 5-aminoimidazole- (N-succinylocarboxamide) ribotide (SAICAR or 2-[5-amino-1-(5-phospho-beta-D-ribosyl)imidazole-4-carboxamido]succinate) to 5-aminoimidazole-4-carboxamide ribotide (AICAR or 5-amino-1-(5-phospho-beta-D-ribosyl)imidazole-4-carboxamide) and fumarate, and of adenylosuccinate (ADS or N(6)-(1,2-dicarboxyethyl)-AMP) to adenosine monophosphate (AMP) and fumarate.</text>
</comment>
<evidence type="ECO:0000256" key="12">
    <source>
        <dbReference type="NCBIfam" id="TIGR00928"/>
    </source>
</evidence>
<evidence type="ECO:0000256" key="9">
    <source>
        <dbReference type="ARBA" id="ARBA00025012"/>
    </source>
</evidence>
<dbReference type="GO" id="GO:0004018">
    <property type="term" value="F:N6-(1,2-dicarboxyethyl)AMP AMP-lyase (fumarate-forming) activity"/>
    <property type="evidence" value="ECO:0007669"/>
    <property type="project" value="UniProtKB-UniRule"/>
</dbReference>
<dbReference type="PROSITE" id="PS00163">
    <property type="entry name" value="FUMARATE_LYASES"/>
    <property type="match status" value="1"/>
</dbReference>
<comment type="pathway">
    <text evidence="1 13">Purine metabolism; IMP biosynthesis via de novo pathway; 5-amino-1-(5-phospho-D-ribosyl)imidazole-4-carboxamide from 5-amino-1-(5-phospho-D-ribosyl)imidazole-4-carboxylate: step 2/2.</text>
</comment>
<feature type="domain" description="Adenylosuccinate lyase PurB C-terminal" evidence="15">
    <location>
        <begin position="329"/>
        <end position="443"/>
    </location>
</feature>
<keyword evidence="6 13" id="KW-0658">Purine biosynthesis</keyword>
<reference evidence="17" key="1">
    <citation type="submission" date="2017-09" db="EMBL/GenBank/DDBJ databases">
        <title>Depth-based differentiation of microbial function through sediment-hosted aquifers and enrichment of novel symbionts in the deep terrestrial subsurface.</title>
        <authorList>
            <person name="Probst A.J."/>
            <person name="Ladd B."/>
            <person name="Jarett J.K."/>
            <person name="Geller-Mcgrath D.E."/>
            <person name="Sieber C.M.K."/>
            <person name="Emerson J.B."/>
            <person name="Anantharaman K."/>
            <person name="Thomas B.C."/>
            <person name="Malmstrom R."/>
            <person name="Stieglmeier M."/>
            <person name="Klingl A."/>
            <person name="Woyke T."/>
            <person name="Ryan C.M."/>
            <person name="Banfield J.F."/>
        </authorList>
    </citation>
    <scope>NUCLEOTIDE SEQUENCE [LARGE SCALE GENOMIC DNA]</scope>
</reference>